<dbReference type="AlphaFoldDB" id="A0A2P5EMC3"/>
<proteinExistence type="predicted"/>
<comment type="caution">
    <text evidence="5">The sequence shown here is derived from an EMBL/GenBank/DDBJ whole genome shotgun (WGS) entry which is preliminary data.</text>
</comment>
<dbReference type="InterPro" id="IPR041118">
    <property type="entry name" value="Rx_N"/>
</dbReference>
<evidence type="ECO:0000259" key="4">
    <source>
        <dbReference type="Pfam" id="PF18052"/>
    </source>
</evidence>
<evidence type="ECO:0000256" key="2">
    <source>
        <dbReference type="ARBA" id="ARBA00022741"/>
    </source>
</evidence>
<dbReference type="EMBL" id="JXTC01000128">
    <property type="protein sequence ID" value="PON86700.1"/>
    <property type="molecule type" value="Genomic_DNA"/>
</dbReference>
<organism evidence="5 6">
    <name type="scientific">Trema orientale</name>
    <name type="common">Charcoal tree</name>
    <name type="synonym">Celtis orientalis</name>
    <dbReference type="NCBI Taxonomy" id="63057"/>
    <lineage>
        <taxon>Eukaryota</taxon>
        <taxon>Viridiplantae</taxon>
        <taxon>Streptophyta</taxon>
        <taxon>Embryophyta</taxon>
        <taxon>Tracheophyta</taxon>
        <taxon>Spermatophyta</taxon>
        <taxon>Magnoliopsida</taxon>
        <taxon>eudicotyledons</taxon>
        <taxon>Gunneridae</taxon>
        <taxon>Pentapetalae</taxon>
        <taxon>rosids</taxon>
        <taxon>fabids</taxon>
        <taxon>Rosales</taxon>
        <taxon>Cannabaceae</taxon>
        <taxon>Trema</taxon>
    </lineage>
</organism>
<sequence>MDLAGGSATSILRDELEHLKLFFADADTRSENEEPVKLWLKQIKFVAKLIEDVIKEYIFKVSQGACQRGSISFPSKAGQLIGMLNNRRNLASNI</sequence>
<dbReference type="Gene3D" id="1.20.5.4130">
    <property type="match status" value="1"/>
</dbReference>
<evidence type="ECO:0000256" key="3">
    <source>
        <dbReference type="ARBA" id="ARBA00022821"/>
    </source>
</evidence>
<accession>A0A2P5EMC3</accession>
<dbReference type="GO" id="GO:0006952">
    <property type="term" value="P:defense response"/>
    <property type="evidence" value="ECO:0007669"/>
    <property type="project" value="UniProtKB-KW"/>
</dbReference>
<keyword evidence="1" id="KW-0677">Repeat</keyword>
<evidence type="ECO:0000256" key="1">
    <source>
        <dbReference type="ARBA" id="ARBA00022737"/>
    </source>
</evidence>
<keyword evidence="2" id="KW-0547">Nucleotide-binding</keyword>
<gene>
    <name evidence="5" type="ORF">TorRG33x02_175320</name>
</gene>
<keyword evidence="6" id="KW-1185">Reference proteome</keyword>
<evidence type="ECO:0000313" key="6">
    <source>
        <dbReference type="Proteomes" id="UP000237000"/>
    </source>
</evidence>
<dbReference type="InParanoid" id="A0A2P5EMC3"/>
<dbReference type="Pfam" id="PF18052">
    <property type="entry name" value="Rx_N"/>
    <property type="match status" value="1"/>
</dbReference>
<name>A0A2P5EMC3_TREOI</name>
<keyword evidence="3" id="KW-0611">Plant defense</keyword>
<dbReference type="GO" id="GO:0000166">
    <property type="term" value="F:nucleotide binding"/>
    <property type="evidence" value="ECO:0007669"/>
    <property type="project" value="UniProtKB-KW"/>
</dbReference>
<evidence type="ECO:0000313" key="5">
    <source>
        <dbReference type="EMBL" id="PON86700.1"/>
    </source>
</evidence>
<dbReference type="OrthoDB" id="4325201at2759"/>
<reference evidence="6" key="1">
    <citation type="submission" date="2016-06" db="EMBL/GenBank/DDBJ databases">
        <title>Parallel loss of symbiosis genes in relatives of nitrogen-fixing non-legume Parasponia.</title>
        <authorList>
            <person name="Van Velzen R."/>
            <person name="Holmer R."/>
            <person name="Bu F."/>
            <person name="Rutten L."/>
            <person name="Van Zeijl A."/>
            <person name="Liu W."/>
            <person name="Santuari L."/>
            <person name="Cao Q."/>
            <person name="Sharma T."/>
            <person name="Shen D."/>
            <person name="Roswanjaya Y."/>
            <person name="Wardhani T."/>
            <person name="Kalhor M.S."/>
            <person name="Jansen J."/>
            <person name="Van den Hoogen J."/>
            <person name="Gungor B."/>
            <person name="Hartog M."/>
            <person name="Hontelez J."/>
            <person name="Verver J."/>
            <person name="Yang W.-C."/>
            <person name="Schijlen E."/>
            <person name="Repin R."/>
            <person name="Schilthuizen M."/>
            <person name="Schranz E."/>
            <person name="Heidstra R."/>
            <person name="Miyata K."/>
            <person name="Fedorova E."/>
            <person name="Kohlen W."/>
            <person name="Bisseling T."/>
            <person name="Smit S."/>
            <person name="Geurts R."/>
        </authorList>
    </citation>
    <scope>NUCLEOTIDE SEQUENCE [LARGE SCALE GENOMIC DNA]</scope>
    <source>
        <strain evidence="6">cv. RG33-2</strain>
    </source>
</reference>
<dbReference type="Proteomes" id="UP000237000">
    <property type="component" value="Unassembled WGS sequence"/>
</dbReference>
<protein>
    <recommendedName>
        <fullName evidence="4">Disease resistance N-terminal domain-containing protein</fullName>
    </recommendedName>
</protein>
<feature type="domain" description="Disease resistance N-terminal" evidence="4">
    <location>
        <begin position="12"/>
        <end position="71"/>
    </location>
</feature>